<evidence type="ECO:0000256" key="3">
    <source>
        <dbReference type="ARBA" id="ARBA00022576"/>
    </source>
</evidence>
<keyword evidence="4" id="KW-0808">Transferase</keyword>
<comment type="caution">
    <text evidence="8">The sequence shown here is derived from an EMBL/GenBank/DDBJ whole genome shotgun (WGS) entry which is preliminary data.</text>
</comment>
<dbReference type="GO" id="GO:0009102">
    <property type="term" value="P:biotin biosynthetic process"/>
    <property type="evidence" value="ECO:0007669"/>
    <property type="project" value="UniProtKB-KW"/>
</dbReference>
<dbReference type="HAMAP" id="MF_00336">
    <property type="entry name" value="BioD"/>
    <property type="match status" value="1"/>
</dbReference>
<name>A0AA35SYQ7_GEOBA</name>
<dbReference type="InterPro" id="IPR015422">
    <property type="entry name" value="PyrdxlP-dep_Trfase_small"/>
</dbReference>
<evidence type="ECO:0000313" key="8">
    <source>
        <dbReference type="EMBL" id="CAI8038293.1"/>
    </source>
</evidence>
<dbReference type="Proteomes" id="UP001174909">
    <property type="component" value="Unassembled WGS sequence"/>
</dbReference>
<evidence type="ECO:0000256" key="5">
    <source>
        <dbReference type="ARBA" id="ARBA00022691"/>
    </source>
</evidence>
<dbReference type="NCBIfam" id="NF004624">
    <property type="entry name" value="PRK05964.1"/>
    <property type="match status" value="1"/>
</dbReference>
<dbReference type="SUPFAM" id="SSF52540">
    <property type="entry name" value="P-loop containing nucleoside triphosphate hydrolases"/>
    <property type="match status" value="1"/>
</dbReference>
<evidence type="ECO:0000256" key="7">
    <source>
        <dbReference type="ARBA" id="ARBA00022898"/>
    </source>
</evidence>
<organism evidence="8 9">
    <name type="scientific">Geodia barretti</name>
    <name type="common">Barrett's horny sponge</name>
    <dbReference type="NCBI Taxonomy" id="519541"/>
    <lineage>
        <taxon>Eukaryota</taxon>
        <taxon>Metazoa</taxon>
        <taxon>Porifera</taxon>
        <taxon>Demospongiae</taxon>
        <taxon>Heteroscleromorpha</taxon>
        <taxon>Tetractinellida</taxon>
        <taxon>Astrophorina</taxon>
        <taxon>Geodiidae</taxon>
        <taxon>Geodia</taxon>
    </lineage>
</organism>
<protein>
    <submittedName>
        <fullName evidence="8">Adenosylmethionine-8-amino-7-oxononanoate aminotransferase</fullName>
    </submittedName>
</protein>
<dbReference type="GO" id="GO:0005739">
    <property type="term" value="C:mitochondrion"/>
    <property type="evidence" value="ECO:0007669"/>
    <property type="project" value="TreeGrafter"/>
</dbReference>
<dbReference type="PANTHER" id="PTHR42684:SF3">
    <property type="entry name" value="ADENOSYLMETHIONINE-8-AMINO-7-OXONONANOATE AMINOTRANSFERASE"/>
    <property type="match status" value="1"/>
</dbReference>
<evidence type="ECO:0000256" key="4">
    <source>
        <dbReference type="ARBA" id="ARBA00022679"/>
    </source>
</evidence>
<keyword evidence="9" id="KW-1185">Reference proteome</keyword>
<evidence type="ECO:0000256" key="2">
    <source>
        <dbReference type="ARBA" id="ARBA00004746"/>
    </source>
</evidence>
<keyword evidence="5" id="KW-0949">S-adenosyl-L-methionine</keyword>
<proteinExistence type="inferred from homology"/>
<reference evidence="8" key="1">
    <citation type="submission" date="2023-03" db="EMBL/GenBank/DDBJ databases">
        <authorList>
            <person name="Steffen K."/>
            <person name="Cardenas P."/>
        </authorList>
    </citation>
    <scope>NUCLEOTIDE SEQUENCE</scope>
</reference>
<dbReference type="CDD" id="cd03109">
    <property type="entry name" value="DTBS"/>
    <property type="match status" value="1"/>
</dbReference>
<dbReference type="SUPFAM" id="SSF53383">
    <property type="entry name" value="PLP-dependent transferases"/>
    <property type="match status" value="1"/>
</dbReference>
<keyword evidence="6" id="KW-0093">Biotin biosynthesis</keyword>
<dbReference type="PANTHER" id="PTHR42684">
    <property type="entry name" value="ADENOSYLMETHIONINE-8-AMINO-7-OXONONANOATE AMINOTRANSFERASE"/>
    <property type="match status" value="1"/>
</dbReference>
<dbReference type="Gene3D" id="3.40.640.10">
    <property type="entry name" value="Type I PLP-dependent aspartate aminotransferase-like (Major domain)"/>
    <property type="match status" value="1"/>
</dbReference>
<dbReference type="NCBIfam" id="TIGR00508">
    <property type="entry name" value="bioA"/>
    <property type="match status" value="1"/>
</dbReference>
<evidence type="ECO:0000256" key="1">
    <source>
        <dbReference type="ARBA" id="ARBA00001933"/>
    </source>
</evidence>
<dbReference type="Gene3D" id="3.40.50.300">
    <property type="entry name" value="P-loop containing nucleotide triphosphate hydrolases"/>
    <property type="match status" value="1"/>
</dbReference>
<dbReference type="CDD" id="cd00610">
    <property type="entry name" value="OAT_like"/>
    <property type="match status" value="1"/>
</dbReference>
<dbReference type="Pfam" id="PF13500">
    <property type="entry name" value="AAA_26"/>
    <property type="match status" value="1"/>
</dbReference>
<gene>
    <name evidence="8" type="ORF">GBAR_LOCUS21347</name>
</gene>
<dbReference type="HAMAP" id="MF_00834">
    <property type="entry name" value="BioA"/>
    <property type="match status" value="1"/>
</dbReference>
<sequence>MSAPSPQTSHGFLITGTDTGIGKTVVSAMLARALNAAYFKPVQAGLEEETDTETVKRLSGLADSHFIDEVYRLNTPASPHLAAEIDGVQVDIERLGQLPKTSKPLIVEGAGGVMVPLTPDCLLIKLFRIWQLPAIICTRTSLGTINHTLLTVLALQKYEHAVFPSFLEIDHAQGAYLYTTEGQRIIDAIASWWVITHGHCHPNLQAAARNQIDRLDQVIFAGYTHEPAETTAQLLLELTPDGLDYVFFSDSGSTAVEVGLKMALGYWHHLGVPRQRVVVLENSYHGDTIGTMSVGERGVFNQPYDSLLFSVEKIPFPTAGSEQETLDALDAKCKENQNVAAFIVEPLVLGAGGMLMYDAETLQAMKQICERWDVLFIADEVMTAWGRTGTLFACEQAGVVPDIACYSKGITGGFLPLAVTLCHERIFGAHYSKDRSKTFFHSSSYTANPIACAVAAANLQMWNDPDTLNKVQKVAQMQELKLTEMAQSEALTNLRRTGTIAAMDIQVKDSGYLSEIGTELYLRFQKSGVLLRPLGNTIYVLPPYCVTAEDLDTVYGVISENVTQLTR</sequence>
<dbReference type="Pfam" id="PF00202">
    <property type="entry name" value="Aminotran_3"/>
    <property type="match status" value="1"/>
</dbReference>
<dbReference type="EMBL" id="CASHTH010002987">
    <property type="protein sequence ID" value="CAI8038293.1"/>
    <property type="molecule type" value="Genomic_DNA"/>
</dbReference>
<dbReference type="Gene3D" id="3.90.1150.10">
    <property type="entry name" value="Aspartate Aminotransferase, domain 1"/>
    <property type="match status" value="1"/>
</dbReference>
<dbReference type="InterPro" id="IPR005814">
    <property type="entry name" value="Aminotrans_3"/>
</dbReference>
<keyword evidence="3 8" id="KW-0032">Aminotransferase</keyword>
<dbReference type="InterPro" id="IPR005815">
    <property type="entry name" value="BioA"/>
</dbReference>
<dbReference type="AlphaFoldDB" id="A0AA35SYQ7"/>
<dbReference type="GO" id="GO:0004141">
    <property type="term" value="F:dethiobiotin synthase activity"/>
    <property type="evidence" value="ECO:0007669"/>
    <property type="project" value="InterPro"/>
</dbReference>
<keyword evidence="7" id="KW-0663">Pyridoxal phosphate</keyword>
<dbReference type="GO" id="GO:0030170">
    <property type="term" value="F:pyridoxal phosphate binding"/>
    <property type="evidence" value="ECO:0007669"/>
    <property type="project" value="InterPro"/>
</dbReference>
<dbReference type="InterPro" id="IPR027417">
    <property type="entry name" value="P-loop_NTPase"/>
</dbReference>
<comment type="cofactor">
    <cofactor evidence="1">
        <name>pyridoxal 5'-phosphate</name>
        <dbReference type="ChEBI" id="CHEBI:597326"/>
    </cofactor>
</comment>
<dbReference type="NCBIfam" id="TIGR00347">
    <property type="entry name" value="bioD"/>
    <property type="match status" value="1"/>
</dbReference>
<dbReference type="GO" id="GO:0000287">
    <property type="term" value="F:magnesium ion binding"/>
    <property type="evidence" value="ECO:0007669"/>
    <property type="project" value="InterPro"/>
</dbReference>
<dbReference type="GO" id="GO:0005524">
    <property type="term" value="F:ATP binding"/>
    <property type="evidence" value="ECO:0007669"/>
    <property type="project" value="InterPro"/>
</dbReference>
<dbReference type="InterPro" id="IPR004472">
    <property type="entry name" value="DTB_synth_BioD"/>
</dbReference>
<comment type="pathway">
    <text evidence="2">Cofactor biosynthesis; biotin biosynthesis.</text>
</comment>
<dbReference type="GO" id="GO:0004015">
    <property type="term" value="F:adenosylmethionine-8-amino-7-oxononanoate transaminase activity"/>
    <property type="evidence" value="ECO:0007669"/>
    <property type="project" value="InterPro"/>
</dbReference>
<dbReference type="InterPro" id="IPR015421">
    <property type="entry name" value="PyrdxlP-dep_Trfase_major"/>
</dbReference>
<dbReference type="InterPro" id="IPR015424">
    <property type="entry name" value="PyrdxlP-dep_Trfase"/>
</dbReference>
<evidence type="ECO:0000256" key="6">
    <source>
        <dbReference type="ARBA" id="ARBA00022756"/>
    </source>
</evidence>
<evidence type="ECO:0000313" key="9">
    <source>
        <dbReference type="Proteomes" id="UP001174909"/>
    </source>
</evidence>
<accession>A0AA35SYQ7</accession>